<dbReference type="EMBL" id="MFTP01000026">
    <property type="protein sequence ID" value="OGI64874.1"/>
    <property type="molecule type" value="Genomic_DNA"/>
</dbReference>
<evidence type="ECO:0000313" key="1">
    <source>
        <dbReference type="EMBL" id="OGI64874.1"/>
    </source>
</evidence>
<dbReference type="Proteomes" id="UP000177370">
    <property type="component" value="Unassembled WGS sequence"/>
</dbReference>
<name>A0A1F6V5Z3_9BACT</name>
<protein>
    <submittedName>
        <fullName evidence="1">Uncharacterized protein</fullName>
    </submittedName>
</protein>
<evidence type="ECO:0000313" key="2">
    <source>
        <dbReference type="Proteomes" id="UP000177370"/>
    </source>
</evidence>
<accession>A0A1F6V5Z3</accession>
<organism evidence="1 2">
    <name type="scientific">Candidatus Nomurabacteria bacterium RIFCSPHIGHO2_01_FULL_40_24b</name>
    <dbReference type="NCBI Taxonomy" id="1801739"/>
    <lineage>
        <taxon>Bacteria</taxon>
        <taxon>Candidatus Nomuraibacteriota</taxon>
    </lineage>
</organism>
<reference evidence="1 2" key="1">
    <citation type="journal article" date="2016" name="Nat. Commun.">
        <title>Thousands of microbial genomes shed light on interconnected biogeochemical processes in an aquifer system.</title>
        <authorList>
            <person name="Anantharaman K."/>
            <person name="Brown C.T."/>
            <person name="Hug L.A."/>
            <person name="Sharon I."/>
            <person name="Castelle C.J."/>
            <person name="Probst A.J."/>
            <person name="Thomas B.C."/>
            <person name="Singh A."/>
            <person name="Wilkins M.J."/>
            <person name="Karaoz U."/>
            <person name="Brodie E.L."/>
            <person name="Williams K.H."/>
            <person name="Hubbard S.S."/>
            <person name="Banfield J.F."/>
        </authorList>
    </citation>
    <scope>NUCLEOTIDE SEQUENCE [LARGE SCALE GENOMIC DNA]</scope>
</reference>
<gene>
    <name evidence="1" type="ORF">A2647_02960</name>
</gene>
<comment type="caution">
    <text evidence="1">The sequence shown here is derived from an EMBL/GenBank/DDBJ whole genome shotgun (WGS) entry which is preliminary data.</text>
</comment>
<proteinExistence type="predicted"/>
<dbReference type="AlphaFoldDB" id="A0A1F6V5Z3"/>
<sequence length="64" mass="7685">MNTVTAKNKIAVPKAEYLRLKKLEGRFHDFWAYMEHIIDVRMAREEVRNKQVIPQEKLFNRLGL</sequence>